<organism evidence="8 9">
    <name type="scientific">Gomphillus americanus</name>
    <dbReference type="NCBI Taxonomy" id="1940652"/>
    <lineage>
        <taxon>Eukaryota</taxon>
        <taxon>Fungi</taxon>
        <taxon>Dikarya</taxon>
        <taxon>Ascomycota</taxon>
        <taxon>Pezizomycotina</taxon>
        <taxon>Lecanoromycetes</taxon>
        <taxon>OSLEUM clade</taxon>
        <taxon>Ostropomycetidae</taxon>
        <taxon>Ostropales</taxon>
        <taxon>Graphidaceae</taxon>
        <taxon>Gomphilloideae</taxon>
        <taxon>Gomphillus</taxon>
    </lineage>
</organism>
<dbReference type="GO" id="GO:0071541">
    <property type="term" value="C:eukaryotic translation initiation factor 3 complex, eIF3m"/>
    <property type="evidence" value="ECO:0007669"/>
    <property type="project" value="UniProtKB-UniRule"/>
</dbReference>
<comment type="caution">
    <text evidence="8">The sequence shown here is derived from an EMBL/GenBank/DDBJ whole genome shotgun (WGS) entry which is preliminary data.</text>
</comment>
<dbReference type="Pfam" id="PF01399">
    <property type="entry name" value="PCI"/>
    <property type="match status" value="1"/>
</dbReference>
<dbReference type="GO" id="GO:0001732">
    <property type="term" value="P:formation of cytoplasmic translation initiation complex"/>
    <property type="evidence" value="ECO:0007669"/>
    <property type="project" value="UniProtKB-UniRule"/>
</dbReference>
<dbReference type="InterPro" id="IPR000717">
    <property type="entry name" value="PCI_dom"/>
</dbReference>
<dbReference type="GO" id="GO:0016282">
    <property type="term" value="C:eukaryotic 43S preinitiation complex"/>
    <property type="evidence" value="ECO:0007669"/>
    <property type="project" value="UniProtKB-UniRule"/>
</dbReference>
<proteinExistence type="inferred from homology"/>
<dbReference type="InterPro" id="IPR045237">
    <property type="entry name" value="COPS7/eIF3m"/>
</dbReference>
<comment type="subcellular location">
    <subcellularLocation>
        <location evidence="5">Cytoplasm</location>
    </subcellularLocation>
</comment>
<protein>
    <recommendedName>
        <fullName evidence="5">Eukaryotic translation initiation factor 3 subunit M</fullName>
        <shortName evidence="5">eIF3m</shortName>
    </recommendedName>
</protein>
<sequence length="443" mass="50301">MSPPINTLLIDGSFDELAEELAQYLDDIRTKTGVENADTKGDIAPLLKEENKNEVLKKLVIAGAALNNAPEKEFIAAYNLLIHLIQQAEDPDMFWSRICQYLSQPITSSQFNGIGLALSVLTTIFNILDPENESRYHVFLAILRVVRASSSFEVLRPQLKLLDGWLEEWETEEEDQLKLFLEIAQVAEDAGEREQGYRYLLRALRTITSQQASSPETKGIALRTLKMALLDPTHYDFQDLTTLDSIQALRRSEPIWAELLEIFSSSQLDEYKDFLEEHDGFLASAGLDGEVLFRKIKRLTLASLAASSSSRSLPYSAIARALQIPEEEVEMWVIDVIRAGLVEGKLSQLNQTFLIHRSTYRVFGEKQWTEVAGRLETWRNSLEGVLEVIRSEREKMIKQKEAELREIENKVNGFTGTERSGGERRPQQQQQQQQRKAIDVGGD</sequence>
<evidence type="ECO:0000256" key="2">
    <source>
        <dbReference type="ARBA" id="ARBA00022490"/>
    </source>
</evidence>
<feature type="region of interest" description="Disordered" evidence="6">
    <location>
        <begin position="408"/>
        <end position="443"/>
    </location>
</feature>
<keyword evidence="3 5" id="KW-0396">Initiation factor</keyword>
<dbReference type="SMART" id="SM00088">
    <property type="entry name" value="PINT"/>
    <property type="match status" value="1"/>
</dbReference>
<dbReference type="GO" id="GO:0003743">
    <property type="term" value="F:translation initiation factor activity"/>
    <property type="evidence" value="ECO:0007669"/>
    <property type="project" value="UniProtKB-UniRule"/>
</dbReference>
<accession>A0A8H3F4C7</accession>
<keyword evidence="9" id="KW-1185">Reference proteome</keyword>
<dbReference type="PROSITE" id="PS50250">
    <property type="entry name" value="PCI"/>
    <property type="match status" value="1"/>
</dbReference>
<comment type="similarity">
    <text evidence="5">Belongs to the eIF-3 subunit M family.</text>
</comment>
<evidence type="ECO:0000256" key="3">
    <source>
        <dbReference type="ARBA" id="ARBA00022540"/>
    </source>
</evidence>
<evidence type="ECO:0000259" key="7">
    <source>
        <dbReference type="PROSITE" id="PS50250"/>
    </source>
</evidence>
<dbReference type="PANTHER" id="PTHR15350:SF2">
    <property type="entry name" value="EUKARYOTIC TRANSLATION INITIATION FACTOR 3 SUBUNIT M"/>
    <property type="match status" value="1"/>
</dbReference>
<dbReference type="Pfam" id="PF18005">
    <property type="entry name" value="eIF3m_C_helix"/>
    <property type="match status" value="1"/>
</dbReference>
<dbReference type="AlphaFoldDB" id="A0A8H3F4C7"/>
<comment type="function">
    <text evidence="5">Component of the eukaryotic translation initiation factor 3 (eIF-3) complex, which is involved in protein synthesis of a specialized repertoire of mRNAs and, together with other initiation factors, stimulates binding of mRNA and methionyl-tRNAi to the 40S ribosome. The eIF-3 complex specifically targets and initiates translation of a subset of mRNAs involved in cell proliferation.</text>
</comment>
<evidence type="ECO:0000256" key="5">
    <source>
        <dbReference type="HAMAP-Rule" id="MF_03012"/>
    </source>
</evidence>
<dbReference type="GO" id="GO:0033290">
    <property type="term" value="C:eukaryotic 48S preinitiation complex"/>
    <property type="evidence" value="ECO:0007669"/>
    <property type="project" value="UniProtKB-UniRule"/>
</dbReference>
<dbReference type="HAMAP" id="MF_03012">
    <property type="entry name" value="eIF3m"/>
    <property type="match status" value="1"/>
</dbReference>
<comment type="similarity">
    <text evidence="1">Belongs to the CSN7/EIF3M family. CSN7 subfamily.</text>
</comment>
<reference evidence="8" key="1">
    <citation type="submission" date="2021-03" db="EMBL/GenBank/DDBJ databases">
        <authorList>
            <person name="Tagirdzhanova G."/>
        </authorList>
    </citation>
    <scope>NUCLEOTIDE SEQUENCE</scope>
</reference>
<evidence type="ECO:0000256" key="1">
    <source>
        <dbReference type="ARBA" id="ARBA00008482"/>
    </source>
</evidence>
<keyword evidence="4 5" id="KW-0648">Protein biosynthesis</keyword>
<keyword evidence="2 5" id="KW-0963">Cytoplasm</keyword>
<evidence type="ECO:0000313" key="9">
    <source>
        <dbReference type="Proteomes" id="UP000664169"/>
    </source>
</evidence>
<comment type="subunit">
    <text evidence="5">Component of the eukaryotic translation initiation factor 3 (eIF-3) complex.</text>
</comment>
<feature type="domain" description="PCI" evidence="7">
    <location>
        <begin position="192"/>
        <end position="360"/>
    </location>
</feature>
<dbReference type="OrthoDB" id="10267031at2759"/>
<evidence type="ECO:0000313" key="8">
    <source>
        <dbReference type="EMBL" id="CAF9915448.1"/>
    </source>
</evidence>
<evidence type="ECO:0000256" key="4">
    <source>
        <dbReference type="ARBA" id="ARBA00022917"/>
    </source>
</evidence>
<name>A0A8H3F4C7_9LECA</name>
<gene>
    <name evidence="8" type="ORF">GOMPHAMPRED_000759</name>
</gene>
<dbReference type="InterPro" id="IPR040750">
    <property type="entry name" value="eIF3m_C_helix"/>
</dbReference>
<dbReference type="InterPro" id="IPR027528">
    <property type="entry name" value="eIF3m"/>
</dbReference>
<dbReference type="PANTHER" id="PTHR15350">
    <property type="entry name" value="COP9 SIGNALOSOME COMPLEX SUBUNIT 7/DENDRITIC CELL PROTEIN GA17"/>
    <property type="match status" value="1"/>
</dbReference>
<dbReference type="EMBL" id="CAJPDQ010000010">
    <property type="protein sequence ID" value="CAF9915448.1"/>
    <property type="molecule type" value="Genomic_DNA"/>
</dbReference>
<evidence type="ECO:0000256" key="6">
    <source>
        <dbReference type="SAM" id="MobiDB-lite"/>
    </source>
</evidence>
<dbReference type="Proteomes" id="UP000664169">
    <property type="component" value="Unassembled WGS sequence"/>
</dbReference>